<protein>
    <submittedName>
        <fullName evidence="2">Uncharacterized protein</fullName>
    </submittedName>
</protein>
<dbReference type="InterPro" id="IPR036388">
    <property type="entry name" value="WH-like_DNA-bd_sf"/>
</dbReference>
<evidence type="ECO:0000256" key="1">
    <source>
        <dbReference type="SAM" id="Coils"/>
    </source>
</evidence>
<reference evidence="2" key="1">
    <citation type="submission" date="2018-05" db="EMBL/GenBank/DDBJ databases">
        <authorList>
            <person name="Lanie J.A."/>
            <person name="Ng W.-L."/>
            <person name="Kazmierczak K.M."/>
            <person name="Andrzejewski T.M."/>
            <person name="Davidsen T.M."/>
            <person name="Wayne K.J."/>
            <person name="Tettelin H."/>
            <person name="Glass J.I."/>
            <person name="Rusch D."/>
            <person name="Podicherti R."/>
            <person name="Tsui H.-C.T."/>
            <person name="Winkler M.E."/>
        </authorList>
    </citation>
    <scope>NUCLEOTIDE SEQUENCE</scope>
</reference>
<sequence>MVIKTVLRKLLKRKKKIESKKEHKVLKSWEDMYEELQEHPLTQAKILNEQLLRNTNQSIDKIHDKLDSFEERISRLENRKVTTKKTIKKGSKPEIITEIVDKGQLSEQEELIMKTIKDQGEVDAKTISKKFNISRGNASLKLNKMHKYGLLAKRLDEKSIFFNIK</sequence>
<organism evidence="2">
    <name type="scientific">marine metagenome</name>
    <dbReference type="NCBI Taxonomy" id="408172"/>
    <lineage>
        <taxon>unclassified sequences</taxon>
        <taxon>metagenomes</taxon>
        <taxon>ecological metagenomes</taxon>
    </lineage>
</organism>
<dbReference type="SUPFAM" id="SSF46785">
    <property type="entry name" value="Winged helix' DNA-binding domain"/>
    <property type="match status" value="1"/>
</dbReference>
<dbReference type="AlphaFoldDB" id="A0A382Y3V3"/>
<keyword evidence="1" id="KW-0175">Coiled coil</keyword>
<dbReference type="InterPro" id="IPR036390">
    <property type="entry name" value="WH_DNA-bd_sf"/>
</dbReference>
<dbReference type="EMBL" id="UINC01172210">
    <property type="protein sequence ID" value="SVD77168.1"/>
    <property type="molecule type" value="Genomic_DNA"/>
</dbReference>
<accession>A0A382Y3V3</accession>
<proteinExistence type="predicted"/>
<evidence type="ECO:0000313" key="2">
    <source>
        <dbReference type="EMBL" id="SVD77168.1"/>
    </source>
</evidence>
<feature type="coiled-coil region" evidence="1">
    <location>
        <begin position="52"/>
        <end position="86"/>
    </location>
</feature>
<gene>
    <name evidence="2" type="ORF">METZ01_LOCUS430022</name>
</gene>
<dbReference type="Gene3D" id="1.10.10.10">
    <property type="entry name" value="Winged helix-like DNA-binding domain superfamily/Winged helix DNA-binding domain"/>
    <property type="match status" value="1"/>
</dbReference>
<name>A0A382Y3V3_9ZZZZ</name>